<reference evidence="2" key="1">
    <citation type="journal article" date="2020" name="Nature">
        <title>Giant virus diversity and host interactions through global metagenomics.</title>
        <authorList>
            <person name="Schulz F."/>
            <person name="Roux S."/>
            <person name="Paez-Espino D."/>
            <person name="Jungbluth S."/>
            <person name="Walsh D.A."/>
            <person name="Denef V.J."/>
            <person name="McMahon K.D."/>
            <person name="Konstantinidis K.T."/>
            <person name="Eloe-Fadrosh E.A."/>
            <person name="Kyrpides N.C."/>
            <person name="Woyke T."/>
        </authorList>
    </citation>
    <scope>NUCLEOTIDE SEQUENCE</scope>
    <source>
        <strain evidence="2">GVMAG-M-3300025860-25</strain>
    </source>
</reference>
<name>A0A6C0J5T4_9ZZZZ</name>
<sequence>MSSTRQQEISTTQTTESAKKEPVGVTLEGLMAMAKSMLAHKEKKESSAKDEKAFAEEKEAFLKSSGWVALEWGKKAIQEKMKEIEEANPQYFKKAKKEKKEKKEKKANVVSKKEIRENLTGEKSYYGMHDAPGGNQNPNSFMNGSTPISIGDEKQFRLPWSFINPTIESKLLEQGFIDENGYKKNIDIKKIREILIEYREEIEITESPEYLEKNIDYLIESPQRLRQAYMSLTTKKGDLIYIRGKTSFLEEGWLFEIQDSKQINYIQQVHLYGSSLISTKTFKAIKKIPDEVYRSICGRRASVWKLNETEITQLLK</sequence>
<evidence type="ECO:0000313" key="2">
    <source>
        <dbReference type="EMBL" id="QHU01085.1"/>
    </source>
</evidence>
<feature type="region of interest" description="Disordered" evidence="1">
    <location>
        <begin position="1"/>
        <end position="25"/>
    </location>
</feature>
<dbReference type="EMBL" id="MN740335">
    <property type="protein sequence ID" value="QHU01085.1"/>
    <property type="molecule type" value="Genomic_DNA"/>
</dbReference>
<dbReference type="AlphaFoldDB" id="A0A6C0J5T4"/>
<proteinExistence type="predicted"/>
<evidence type="ECO:0000256" key="1">
    <source>
        <dbReference type="SAM" id="MobiDB-lite"/>
    </source>
</evidence>
<organism evidence="2">
    <name type="scientific">viral metagenome</name>
    <dbReference type="NCBI Taxonomy" id="1070528"/>
    <lineage>
        <taxon>unclassified sequences</taxon>
        <taxon>metagenomes</taxon>
        <taxon>organismal metagenomes</taxon>
    </lineage>
</organism>
<accession>A0A6C0J5T4</accession>
<feature type="compositionally biased region" description="Low complexity" evidence="1">
    <location>
        <begin position="1"/>
        <end position="16"/>
    </location>
</feature>
<protein>
    <submittedName>
        <fullName evidence="2">Uncharacterized protein</fullName>
    </submittedName>
</protein>